<dbReference type="GO" id="GO:0006351">
    <property type="term" value="P:DNA-templated transcription"/>
    <property type="evidence" value="ECO:0007669"/>
    <property type="project" value="TreeGrafter"/>
</dbReference>
<dbReference type="Pfam" id="PF20803">
    <property type="entry name" value="PaaX_M"/>
    <property type="match status" value="1"/>
</dbReference>
<feature type="domain" description="Transcriptional repressor PaaX-like central Cas2-like" evidence="4">
    <location>
        <begin position="118"/>
        <end position="175"/>
    </location>
</feature>
<evidence type="ECO:0008006" key="7">
    <source>
        <dbReference type="Google" id="ProtNLM"/>
    </source>
</evidence>
<dbReference type="Proteomes" id="UP000608890">
    <property type="component" value="Unassembled WGS sequence"/>
</dbReference>
<evidence type="ECO:0000259" key="2">
    <source>
        <dbReference type="Pfam" id="PF07848"/>
    </source>
</evidence>
<keyword evidence="6" id="KW-1185">Reference proteome</keyword>
<dbReference type="Gene3D" id="1.10.10.10">
    <property type="entry name" value="Winged helix-like DNA-binding domain superfamily/Winged helix DNA-binding domain"/>
    <property type="match status" value="1"/>
</dbReference>
<evidence type="ECO:0000259" key="4">
    <source>
        <dbReference type="Pfam" id="PF20803"/>
    </source>
</evidence>
<evidence type="ECO:0000313" key="6">
    <source>
        <dbReference type="Proteomes" id="UP000608890"/>
    </source>
</evidence>
<comment type="caution">
    <text evidence="5">The sequence shown here is derived from an EMBL/GenBank/DDBJ whole genome shotgun (WGS) entry which is preliminary data.</text>
</comment>
<reference evidence="5" key="1">
    <citation type="journal article" date="2014" name="Int. J. Syst. Evol. Microbiol.">
        <title>Complete genome sequence of Corynebacterium casei LMG S-19264T (=DSM 44701T), isolated from a smear-ripened cheese.</title>
        <authorList>
            <consortium name="US DOE Joint Genome Institute (JGI-PGF)"/>
            <person name="Walter F."/>
            <person name="Albersmeier A."/>
            <person name="Kalinowski J."/>
            <person name="Ruckert C."/>
        </authorList>
    </citation>
    <scope>NUCLEOTIDE SEQUENCE</scope>
    <source>
        <strain evidence="5">CGMCC 4.7312</strain>
    </source>
</reference>
<dbReference type="InterPro" id="IPR048846">
    <property type="entry name" value="PaaX-like_central"/>
</dbReference>
<evidence type="ECO:0000256" key="1">
    <source>
        <dbReference type="SAM" id="MobiDB-lite"/>
    </source>
</evidence>
<feature type="region of interest" description="Disordered" evidence="1">
    <location>
        <begin position="314"/>
        <end position="333"/>
    </location>
</feature>
<dbReference type="AlphaFoldDB" id="A0A917X270"/>
<reference evidence="5" key="2">
    <citation type="submission" date="2020-09" db="EMBL/GenBank/DDBJ databases">
        <authorList>
            <person name="Sun Q."/>
            <person name="Zhou Y."/>
        </authorList>
    </citation>
    <scope>NUCLEOTIDE SEQUENCE</scope>
    <source>
        <strain evidence="5">CGMCC 4.7312</strain>
    </source>
</reference>
<dbReference type="Gene3D" id="1.20.58.1460">
    <property type="match status" value="1"/>
</dbReference>
<evidence type="ECO:0000313" key="5">
    <source>
        <dbReference type="EMBL" id="GGM53632.1"/>
    </source>
</evidence>
<feature type="region of interest" description="Disordered" evidence="1">
    <location>
        <begin position="1"/>
        <end position="20"/>
    </location>
</feature>
<dbReference type="PANTHER" id="PTHR30319:SF1">
    <property type="entry name" value="TRANSCRIPTIONAL REPRESSOR PAAX"/>
    <property type="match status" value="1"/>
</dbReference>
<feature type="domain" description="Transcriptional repressor PaaX-like N-terminal" evidence="2">
    <location>
        <begin position="33"/>
        <end position="97"/>
    </location>
</feature>
<dbReference type="PANTHER" id="PTHR30319">
    <property type="entry name" value="PHENYLACETIC ACID REGULATOR-RELATED TRANSCRIPTIONAL REPRESSOR"/>
    <property type="match status" value="1"/>
</dbReference>
<dbReference type="SUPFAM" id="SSF46785">
    <property type="entry name" value="Winged helix' DNA-binding domain"/>
    <property type="match status" value="1"/>
</dbReference>
<feature type="compositionally biased region" description="Polar residues" evidence="1">
    <location>
        <begin position="1"/>
        <end position="10"/>
    </location>
</feature>
<dbReference type="Gene3D" id="3.30.70.2650">
    <property type="match status" value="1"/>
</dbReference>
<name>A0A917X270_9ACTN</name>
<sequence>MRQVVRQSGEVNVHEPADDVRVPRAQVGSSPQHLLTTLLGEYLDSSDADLPSMAVIAILREFGVSEPSARAALSRLIKRGLIARRGNGRPPVYHLTPQAIARHRSRMQHFLNFGAHPPEWTGEWVMASFSMPSSGQASRHAVRRSLSALSFVGLYDSVWIRPGSDAAPVKAALSELLRHVEGARWSVMHVRFDEESGPHGPAAAYDLTALAAAYSTFIKQYAELRVAARNGEVDAARALVARTSAMDSWRKFPDIDPDLPHHLLPQPWPRQQARDTFLDIHSALGSLAQTRFVEVATPHWPDAASWITHFQASRDPVRPEPTGGKHAGPPCTG</sequence>
<dbReference type="Pfam" id="PF08223">
    <property type="entry name" value="PaaX_C"/>
    <property type="match status" value="1"/>
</dbReference>
<dbReference type="InterPro" id="IPR013225">
    <property type="entry name" value="PaaX_C"/>
</dbReference>
<dbReference type="EMBL" id="BMNB01000022">
    <property type="protein sequence ID" value="GGM53632.1"/>
    <property type="molecule type" value="Genomic_DNA"/>
</dbReference>
<dbReference type="InterPro" id="IPR036388">
    <property type="entry name" value="WH-like_DNA-bd_sf"/>
</dbReference>
<dbReference type="InterPro" id="IPR036390">
    <property type="entry name" value="WH_DNA-bd_sf"/>
</dbReference>
<dbReference type="Pfam" id="PF07848">
    <property type="entry name" value="PaaX"/>
    <property type="match status" value="1"/>
</dbReference>
<proteinExistence type="predicted"/>
<accession>A0A917X270</accession>
<dbReference type="InterPro" id="IPR012906">
    <property type="entry name" value="PaaX-like_N"/>
</dbReference>
<organism evidence="5 6">
    <name type="scientific">Micromonospora sonchi</name>
    <dbReference type="NCBI Taxonomy" id="1763543"/>
    <lineage>
        <taxon>Bacteria</taxon>
        <taxon>Bacillati</taxon>
        <taxon>Actinomycetota</taxon>
        <taxon>Actinomycetes</taxon>
        <taxon>Micromonosporales</taxon>
        <taxon>Micromonosporaceae</taxon>
        <taxon>Micromonospora</taxon>
    </lineage>
</organism>
<evidence type="ECO:0000259" key="3">
    <source>
        <dbReference type="Pfam" id="PF08223"/>
    </source>
</evidence>
<protein>
    <recommendedName>
        <fullName evidence="7">PaaX family transcriptional regulator</fullName>
    </recommendedName>
</protein>
<feature type="domain" description="Transcriptional repressor PaaX-like C-terminal" evidence="3">
    <location>
        <begin position="205"/>
        <end position="290"/>
    </location>
</feature>
<gene>
    <name evidence="5" type="ORF">GCM10011608_43140</name>
</gene>